<dbReference type="Gene3D" id="3.30.420.40">
    <property type="match status" value="4"/>
</dbReference>
<geneLocation type="plasmid" evidence="2">
    <name>unnamed</name>
</geneLocation>
<evidence type="ECO:0000313" key="2">
    <source>
        <dbReference type="EMBL" id="XCH13785.1"/>
    </source>
</evidence>
<dbReference type="SUPFAM" id="SSF53067">
    <property type="entry name" value="Actin-like ATPase domain"/>
    <property type="match status" value="1"/>
</dbReference>
<evidence type="ECO:0000256" key="1">
    <source>
        <dbReference type="ARBA" id="ARBA00006479"/>
    </source>
</evidence>
<name>A0AAU8EWG2_9MICC</name>
<dbReference type="PANTHER" id="PTHR18964:SF149">
    <property type="entry name" value="BIFUNCTIONAL UDP-N-ACETYLGLUCOSAMINE 2-EPIMERASE_N-ACETYLMANNOSAMINE KINASE"/>
    <property type="match status" value="1"/>
</dbReference>
<protein>
    <submittedName>
        <fullName evidence="2">ROK family protein</fullName>
    </submittedName>
</protein>
<dbReference type="Gene3D" id="1.10.10.10">
    <property type="entry name" value="Winged helix-like DNA-binding domain superfamily/Winged helix DNA-binding domain"/>
    <property type="match status" value="1"/>
</dbReference>
<dbReference type="CDD" id="cd23763">
    <property type="entry name" value="ASKHA_ATPase_ROK"/>
    <property type="match status" value="1"/>
</dbReference>
<dbReference type="SUPFAM" id="SSF46785">
    <property type="entry name" value="Winged helix' DNA-binding domain"/>
    <property type="match status" value="1"/>
</dbReference>
<dbReference type="EMBL" id="CP159280">
    <property type="protein sequence ID" value="XCH13785.1"/>
    <property type="molecule type" value="Genomic_DNA"/>
</dbReference>
<accession>A0AAU8EWG2</accession>
<dbReference type="RefSeq" id="WP_353713492.1">
    <property type="nucleotide sequence ID" value="NZ_CP159280.1"/>
</dbReference>
<keyword evidence="2" id="KW-0614">Plasmid</keyword>
<dbReference type="PANTHER" id="PTHR18964">
    <property type="entry name" value="ROK (REPRESSOR, ORF, KINASE) FAMILY"/>
    <property type="match status" value="1"/>
</dbReference>
<dbReference type="Pfam" id="PF00480">
    <property type="entry name" value="ROK"/>
    <property type="match status" value="2"/>
</dbReference>
<dbReference type="InterPro" id="IPR036390">
    <property type="entry name" value="WH_DNA-bd_sf"/>
</dbReference>
<reference evidence="2" key="1">
    <citation type="submission" date="2024-06" db="EMBL/GenBank/DDBJ databases">
        <title>Biodegradation of dimethachlon by Arthrobacter sp. K5: mechanistic insights and ecological implications.</title>
        <authorList>
            <person name="Hu S."/>
            <person name="Lu P."/>
        </authorList>
    </citation>
    <scope>NUCLEOTIDE SEQUENCE</scope>
    <source>
        <strain evidence="2">K5</strain>
        <plasmid evidence="2">unnamed</plasmid>
    </source>
</reference>
<comment type="similarity">
    <text evidence="1">Belongs to the ROK (NagC/XylR) family.</text>
</comment>
<dbReference type="AlphaFoldDB" id="A0AAU8EWG2"/>
<dbReference type="InterPro" id="IPR000600">
    <property type="entry name" value="ROK"/>
</dbReference>
<dbReference type="InterPro" id="IPR043129">
    <property type="entry name" value="ATPase_NBD"/>
</dbReference>
<sequence length="386" mass="41144">MTAIDLAAMRQHNSGLVLASLFQAREPVRMATLVRQTQLSRRTVELILSTLIDEGWAAETSEPVGDTLGRPPRRYQFRTDSALFATIAFDPHAATAAIVDAYGHIRHQASTVLEDIDNPSECLQSASDLLKSVIADSGCPRPSLRGIGISVTGRIDDDGTVMHLPYTPAWTGVRPGEHFASVFGLPALVDNDTNLAALAEQWVGGAGGYSNFVWLIAGYRLGAGVVIRKDIHKGLHGAAGEVVQVESMGLAAMRAQPLGLISSPVPAQRAQALSIVHAAEAGDVEAMKSVEELLDLIEPVVSTFAWTIAPEAIFLGGGLEQSRLLTDQLQRRLEASGLPPIQIRPSSLGENAPLLGAAYMARSAQNDTLTQALRENHLATFPVSAN</sequence>
<organism evidence="2">
    <name type="scientific">Arthrobacter sp. K5</name>
    <dbReference type="NCBI Taxonomy" id="2839623"/>
    <lineage>
        <taxon>Bacteria</taxon>
        <taxon>Bacillati</taxon>
        <taxon>Actinomycetota</taxon>
        <taxon>Actinomycetes</taxon>
        <taxon>Micrococcales</taxon>
        <taxon>Micrococcaceae</taxon>
        <taxon>Arthrobacter</taxon>
    </lineage>
</organism>
<gene>
    <name evidence="2" type="ORF">ABRP34_23330</name>
</gene>
<dbReference type="InterPro" id="IPR036388">
    <property type="entry name" value="WH-like_DNA-bd_sf"/>
</dbReference>
<proteinExistence type="inferred from homology"/>